<dbReference type="HOGENOM" id="CLU_2361282_0_0_1"/>
<accession>A0A0C3M8H0</accession>
<dbReference type="EMBL" id="KN822976">
    <property type="protein sequence ID" value="KIO29997.1"/>
    <property type="molecule type" value="Genomic_DNA"/>
</dbReference>
<name>A0A0C3M8H0_9AGAM</name>
<reference evidence="2 3" key="1">
    <citation type="submission" date="2014-04" db="EMBL/GenBank/DDBJ databases">
        <authorList>
            <consortium name="DOE Joint Genome Institute"/>
            <person name="Kuo A."/>
            <person name="Girlanda M."/>
            <person name="Perotto S."/>
            <person name="Kohler A."/>
            <person name="Nagy L.G."/>
            <person name="Floudas D."/>
            <person name="Copeland A."/>
            <person name="Barry K.W."/>
            <person name="Cichocki N."/>
            <person name="Veneault-Fourrey C."/>
            <person name="LaButti K."/>
            <person name="Lindquist E.A."/>
            <person name="Lipzen A."/>
            <person name="Lundell T."/>
            <person name="Morin E."/>
            <person name="Murat C."/>
            <person name="Sun H."/>
            <person name="Tunlid A."/>
            <person name="Henrissat B."/>
            <person name="Grigoriev I.V."/>
            <person name="Hibbett D.S."/>
            <person name="Martin F."/>
            <person name="Nordberg H.P."/>
            <person name="Cantor M.N."/>
            <person name="Hua S.X."/>
        </authorList>
    </citation>
    <scope>NUCLEOTIDE SEQUENCE [LARGE SCALE GENOMIC DNA]</scope>
    <source>
        <strain evidence="2 3">MUT 4182</strain>
    </source>
</reference>
<feature type="coiled-coil region" evidence="1">
    <location>
        <begin position="39"/>
        <end position="73"/>
    </location>
</feature>
<keyword evidence="1" id="KW-0175">Coiled coil</keyword>
<reference evidence="3" key="2">
    <citation type="submission" date="2015-01" db="EMBL/GenBank/DDBJ databases">
        <title>Evolutionary Origins and Diversification of the Mycorrhizal Mutualists.</title>
        <authorList>
            <consortium name="DOE Joint Genome Institute"/>
            <consortium name="Mycorrhizal Genomics Consortium"/>
            <person name="Kohler A."/>
            <person name="Kuo A."/>
            <person name="Nagy L.G."/>
            <person name="Floudas D."/>
            <person name="Copeland A."/>
            <person name="Barry K.W."/>
            <person name="Cichocki N."/>
            <person name="Veneault-Fourrey C."/>
            <person name="LaButti K."/>
            <person name="Lindquist E.A."/>
            <person name="Lipzen A."/>
            <person name="Lundell T."/>
            <person name="Morin E."/>
            <person name="Murat C."/>
            <person name="Riley R."/>
            <person name="Ohm R."/>
            <person name="Sun H."/>
            <person name="Tunlid A."/>
            <person name="Henrissat B."/>
            <person name="Grigoriev I.V."/>
            <person name="Hibbett D.S."/>
            <person name="Martin F."/>
        </authorList>
    </citation>
    <scope>NUCLEOTIDE SEQUENCE [LARGE SCALE GENOMIC DNA]</scope>
    <source>
        <strain evidence="3">MUT 4182</strain>
    </source>
</reference>
<evidence type="ECO:0000256" key="1">
    <source>
        <dbReference type="SAM" id="Coils"/>
    </source>
</evidence>
<evidence type="ECO:0000313" key="2">
    <source>
        <dbReference type="EMBL" id="KIO29997.1"/>
    </source>
</evidence>
<protein>
    <submittedName>
        <fullName evidence="2">Uncharacterized protein</fullName>
    </submittedName>
</protein>
<sequence length="96" mass="10689">MQDIHDENAKPAVLLTSTQVKAVPVTVKSDITALDVKFAELRRELVEDAKGRIQKLEDKNDALERELKQLRIGVDATSFALVPVKFALEVREECGS</sequence>
<keyword evidence="3" id="KW-1185">Reference proteome</keyword>
<dbReference type="OrthoDB" id="3235327at2759"/>
<proteinExistence type="predicted"/>
<dbReference type="Proteomes" id="UP000054248">
    <property type="component" value="Unassembled WGS sequence"/>
</dbReference>
<dbReference type="AlphaFoldDB" id="A0A0C3M8H0"/>
<organism evidence="2 3">
    <name type="scientific">Tulasnella calospora MUT 4182</name>
    <dbReference type="NCBI Taxonomy" id="1051891"/>
    <lineage>
        <taxon>Eukaryota</taxon>
        <taxon>Fungi</taxon>
        <taxon>Dikarya</taxon>
        <taxon>Basidiomycota</taxon>
        <taxon>Agaricomycotina</taxon>
        <taxon>Agaricomycetes</taxon>
        <taxon>Cantharellales</taxon>
        <taxon>Tulasnellaceae</taxon>
        <taxon>Tulasnella</taxon>
    </lineage>
</organism>
<evidence type="ECO:0000313" key="3">
    <source>
        <dbReference type="Proteomes" id="UP000054248"/>
    </source>
</evidence>
<gene>
    <name evidence="2" type="ORF">M407DRAFT_242358</name>
</gene>